<proteinExistence type="predicted"/>
<dbReference type="STRING" id="1229726.GRFL_1330"/>
<dbReference type="InterPro" id="IPR041268">
    <property type="entry name" value="HU-CCDC81_bac_2"/>
</dbReference>
<dbReference type="InterPro" id="IPR010992">
    <property type="entry name" value="IHF-like_DNA-bd_dom_sf"/>
</dbReference>
<evidence type="ECO:0000256" key="1">
    <source>
        <dbReference type="ARBA" id="ARBA00023125"/>
    </source>
</evidence>
<dbReference type="PROSITE" id="PS51724">
    <property type="entry name" value="SPOR"/>
    <property type="match status" value="1"/>
</dbReference>
<dbReference type="GO" id="GO:0003677">
    <property type="term" value="F:DNA binding"/>
    <property type="evidence" value="ECO:0007669"/>
    <property type="project" value="UniProtKB-KW"/>
</dbReference>
<sequence>MPNLLFLPPMNISNYIQDLLYRYECVVLPGFGAFLTQKHSAIIDEAKNKFFPPKKVVSFNRQLIKNDGLLANYIAEVQDVSYNTANNIIREFVYELESSLQKENHVELTKIGKFYLDAEDKLQFEPQTEINFLTQSFGLSSFHTEKIQRELYREQVEELEEKAPILFTPNRRRTAIWKYAAVGVIAIGLSAFAGLNIYSNQVSEHNIAEQQEAESQLQQQIQQATFVIDNPLPAVTFEIEKQSGDYHIVAGAFRVKENAEKKVEELREEGYKARYIGENKYGLHQVVYSSHETRRDATNELYRVKKTNDAAWLLVQEL</sequence>
<keyword evidence="3" id="KW-1185">Reference proteome</keyword>
<dbReference type="Gene3D" id="3.30.70.1070">
    <property type="entry name" value="Sporulation related repeat"/>
    <property type="match status" value="1"/>
</dbReference>
<dbReference type="SUPFAM" id="SSF47729">
    <property type="entry name" value="IHF-like DNA-binding proteins"/>
    <property type="match status" value="1"/>
</dbReference>
<evidence type="ECO:0000313" key="2">
    <source>
        <dbReference type="EMBL" id="APU68054.1"/>
    </source>
</evidence>
<dbReference type="EMBL" id="CP016359">
    <property type="protein sequence ID" value="APU68054.1"/>
    <property type="molecule type" value="Genomic_DNA"/>
</dbReference>
<dbReference type="KEGG" id="gfl:GRFL_1330"/>
<evidence type="ECO:0000313" key="3">
    <source>
        <dbReference type="Proteomes" id="UP000186230"/>
    </source>
</evidence>
<name>A0A1L7I4C1_9FLAO</name>
<dbReference type="InterPro" id="IPR040495">
    <property type="entry name" value="HU-CCDC81_bac_1"/>
</dbReference>
<dbReference type="Proteomes" id="UP000186230">
    <property type="component" value="Chromosome"/>
</dbReference>
<gene>
    <name evidence="2" type="ORF">GRFL_1330</name>
</gene>
<dbReference type="GO" id="GO:0042834">
    <property type="term" value="F:peptidoglycan binding"/>
    <property type="evidence" value="ECO:0007669"/>
    <property type="project" value="InterPro"/>
</dbReference>
<protein>
    <submittedName>
        <fullName evidence="2">Uncharacterized protein</fullName>
    </submittedName>
</protein>
<keyword evidence="1" id="KW-0238">DNA-binding</keyword>
<dbReference type="Pfam" id="PF18175">
    <property type="entry name" value="HU-CCDC81_bac_2"/>
    <property type="match status" value="1"/>
</dbReference>
<accession>A0A1L7I4C1</accession>
<dbReference type="Pfam" id="PF05036">
    <property type="entry name" value="SPOR"/>
    <property type="match status" value="1"/>
</dbReference>
<dbReference type="RefSeq" id="WP_341475768.1">
    <property type="nucleotide sequence ID" value="NZ_AMRU01000002.1"/>
</dbReference>
<dbReference type="AlphaFoldDB" id="A0A1L7I4C1"/>
<dbReference type="SUPFAM" id="SSF110997">
    <property type="entry name" value="Sporulation related repeat"/>
    <property type="match status" value="1"/>
</dbReference>
<dbReference type="Pfam" id="PF18174">
    <property type="entry name" value="HU-CCDC81_bac_1"/>
    <property type="match status" value="1"/>
</dbReference>
<dbReference type="InterPro" id="IPR036680">
    <property type="entry name" value="SPOR-like_sf"/>
</dbReference>
<reference evidence="2 3" key="1">
    <citation type="submission" date="2016-07" db="EMBL/GenBank/DDBJ databases">
        <title>Multi-omics approach to identify versatile polysaccharide utilization systems of a marine flavobacterium Gramella flava.</title>
        <authorList>
            <person name="Tang K."/>
        </authorList>
    </citation>
    <scope>NUCLEOTIDE SEQUENCE [LARGE SCALE GENOMIC DNA]</scope>
    <source>
        <strain evidence="2 3">JLT2011</strain>
    </source>
</reference>
<organism evidence="2 3">
    <name type="scientific">Christiangramia flava JLT2011</name>
    <dbReference type="NCBI Taxonomy" id="1229726"/>
    <lineage>
        <taxon>Bacteria</taxon>
        <taxon>Pseudomonadati</taxon>
        <taxon>Bacteroidota</taxon>
        <taxon>Flavobacteriia</taxon>
        <taxon>Flavobacteriales</taxon>
        <taxon>Flavobacteriaceae</taxon>
        <taxon>Christiangramia</taxon>
    </lineage>
</organism>
<dbReference type="InterPro" id="IPR007730">
    <property type="entry name" value="SPOR-like_dom"/>
</dbReference>